<feature type="transmembrane region" description="Helical" evidence="1">
    <location>
        <begin position="78"/>
        <end position="100"/>
    </location>
</feature>
<gene>
    <name evidence="2" type="ORF">SAMN05192551_11161</name>
</gene>
<dbReference type="RefSeq" id="WP_093373572.1">
    <property type="nucleotide sequence ID" value="NZ_FOQA01000011.1"/>
</dbReference>
<dbReference type="Proteomes" id="UP000199287">
    <property type="component" value="Unassembled WGS sequence"/>
</dbReference>
<evidence type="ECO:0000313" key="2">
    <source>
        <dbReference type="EMBL" id="SFI30883.1"/>
    </source>
</evidence>
<organism evidence="2 3">
    <name type="scientific">Tindallia magadiensis</name>
    <dbReference type="NCBI Taxonomy" id="69895"/>
    <lineage>
        <taxon>Bacteria</taxon>
        <taxon>Bacillati</taxon>
        <taxon>Bacillota</taxon>
        <taxon>Clostridia</taxon>
        <taxon>Peptostreptococcales</taxon>
        <taxon>Tindalliaceae</taxon>
        <taxon>Tindallia</taxon>
    </lineage>
</organism>
<dbReference type="AlphaFoldDB" id="A0A1I3H5D6"/>
<dbReference type="EMBL" id="FOQA01000011">
    <property type="protein sequence ID" value="SFI30883.1"/>
    <property type="molecule type" value="Genomic_DNA"/>
</dbReference>
<dbReference type="Pfam" id="PF09819">
    <property type="entry name" value="ABC_cobalt"/>
    <property type="match status" value="1"/>
</dbReference>
<feature type="transmembrane region" description="Helical" evidence="1">
    <location>
        <begin position="15"/>
        <end position="39"/>
    </location>
</feature>
<feature type="transmembrane region" description="Helical" evidence="1">
    <location>
        <begin position="45"/>
        <end position="66"/>
    </location>
</feature>
<evidence type="ECO:0000313" key="3">
    <source>
        <dbReference type="Proteomes" id="UP000199287"/>
    </source>
</evidence>
<sequence>MTVLPKDHKWTLKEIIVMSALGVAFAPLYMAWIQVWAIATGLLGPIGLDIVFGFWFIVSIICAHIFRKPGAALISEWIAAVVQIPLGSPSGAWLIVSGFVQGFGAEVPFWLTRYKKFNTSILMLSGVGASIASFLYNWFRFGYAGLAPGLLITMLVIRVISGAVLAGLLGKGIAEGLAATGVLSSFPLGKEWREKRRKSVHEKYSEGA</sequence>
<keyword evidence="1" id="KW-0472">Membrane</keyword>
<feature type="transmembrane region" description="Helical" evidence="1">
    <location>
        <begin position="120"/>
        <end position="139"/>
    </location>
</feature>
<dbReference type="InterPro" id="IPR017195">
    <property type="entry name" value="ABC_thiamin-permease_prd"/>
</dbReference>
<proteinExistence type="predicted"/>
<keyword evidence="1" id="KW-1133">Transmembrane helix</keyword>
<protein>
    <submittedName>
        <fullName evidence="2">Energy-coupling factor transport system substrate-specific component</fullName>
    </submittedName>
</protein>
<dbReference type="STRING" id="69895.SAMN05192551_11161"/>
<feature type="transmembrane region" description="Helical" evidence="1">
    <location>
        <begin position="146"/>
        <end position="166"/>
    </location>
</feature>
<keyword evidence="1" id="KW-0812">Transmembrane</keyword>
<dbReference type="OrthoDB" id="8017424at2"/>
<keyword evidence="3" id="KW-1185">Reference proteome</keyword>
<evidence type="ECO:0000256" key="1">
    <source>
        <dbReference type="SAM" id="Phobius"/>
    </source>
</evidence>
<dbReference type="PIRSF" id="PIRSF037394">
    <property type="entry name" value="ABC_thiamine-permease_YkoE_prd"/>
    <property type="match status" value="1"/>
</dbReference>
<name>A0A1I3H5D6_9FIRM</name>
<reference evidence="3" key="1">
    <citation type="submission" date="2016-10" db="EMBL/GenBank/DDBJ databases">
        <authorList>
            <person name="Varghese N."/>
            <person name="Submissions S."/>
        </authorList>
    </citation>
    <scope>NUCLEOTIDE SEQUENCE [LARGE SCALE GENOMIC DNA]</scope>
    <source>
        <strain evidence="3">Z-7934</strain>
    </source>
</reference>
<accession>A0A1I3H5D6</accession>